<evidence type="ECO:0000313" key="2">
    <source>
        <dbReference type="EMBL" id="GBP69488.1"/>
    </source>
</evidence>
<comment type="caution">
    <text evidence="2">The sequence shown here is derived from an EMBL/GenBank/DDBJ whole genome shotgun (WGS) entry which is preliminary data.</text>
</comment>
<dbReference type="Proteomes" id="UP000299102">
    <property type="component" value="Unassembled WGS sequence"/>
</dbReference>
<accession>A0A4C1Y0T3</accession>
<sequence length="344" mass="39521">MSRRVRCNNTLSQNTNAAASAVAYRLVSERYSGPILSFPPSARYPSIRYPILSQEASNAHIFPLGLSLVVPKKLRANFCFGDSGAMSVIAAVHHLTRLVPLTDKMRSREVRFDRRLETLNYPYRLSVGWRLLMTVVTDAIKISQIDVFSNATIESFDLTAVSNFDQNGRFSHGQAQTRYRMILAEIKKKLAKSISDNAYYRVPKSLLQRNALQIKKKRILSWLEEEDEENVFGGEDDEDEDAVYLDERSEHNTDSDLDSDDDVPLINMALQNFYVVKKRDRSGNYQTICKWKKAPYPQSVRPRRQNIVTEQSDPQDAARERNYERQRDCEETNIIELKALIGIM</sequence>
<feature type="region of interest" description="Disordered" evidence="1">
    <location>
        <begin position="300"/>
        <end position="325"/>
    </location>
</feature>
<name>A0A4C1Y0T3_EUMVA</name>
<evidence type="ECO:0000256" key="1">
    <source>
        <dbReference type="SAM" id="MobiDB-lite"/>
    </source>
</evidence>
<dbReference type="OrthoDB" id="10057959at2759"/>
<keyword evidence="3" id="KW-1185">Reference proteome</keyword>
<protein>
    <submittedName>
        <fullName evidence="2">Uncharacterized protein</fullName>
    </submittedName>
</protein>
<dbReference type="AlphaFoldDB" id="A0A4C1Y0T3"/>
<proteinExistence type="predicted"/>
<dbReference type="EMBL" id="BGZK01001042">
    <property type="protein sequence ID" value="GBP69488.1"/>
    <property type="molecule type" value="Genomic_DNA"/>
</dbReference>
<evidence type="ECO:0000313" key="3">
    <source>
        <dbReference type="Proteomes" id="UP000299102"/>
    </source>
</evidence>
<organism evidence="2 3">
    <name type="scientific">Eumeta variegata</name>
    <name type="common">Bagworm moth</name>
    <name type="synonym">Eumeta japonica</name>
    <dbReference type="NCBI Taxonomy" id="151549"/>
    <lineage>
        <taxon>Eukaryota</taxon>
        <taxon>Metazoa</taxon>
        <taxon>Ecdysozoa</taxon>
        <taxon>Arthropoda</taxon>
        <taxon>Hexapoda</taxon>
        <taxon>Insecta</taxon>
        <taxon>Pterygota</taxon>
        <taxon>Neoptera</taxon>
        <taxon>Endopterygota</taxon>
        <taxon>Lepidoptera</taxon>
        <taxon>Glossata</taxon>
        <taxon>Ditrysia</taxon>
        <taxon>Tineoidea</taxon>
        <taxon>Psychidae</taxon>
        <taxon>Oiketicinae</taxon>
        <taxon>Eumeta</taxon>
    </lineage>
</organism>
<gene>
    <name evidence="2" type="ORF">EVAR_43736_1</name>
</gene>
<reference evidence="2 3" key="1">
    <citation type="journal article" date="2019" name="Commun. Biol.">
        <title>The bagworm genome reveals a unique fibroin gene that provides high tensile strength.</title>
        <authorList>
            <person name="Kono N."/>
            <person name="Nakamura H."/>
            <person name="Ohtoshi R."/>
            <person name="Tomita M."/>
            <person name="Numata K."/>
            <person name="Arakawa K."/>
        </authorList>
    </citation>
    <scope>NUCLEOTIDE SEQUENCE [LARGE SCALE GENOMIC DNA]</scope>
</reference>
<feature type="compositionally biased region" description="Basic and acidic residues" evidence="1">
    <location>
        <begin position="316"/>
        <end position="325"/>
    </location>
</feature>